<keyword evidence="3" id="KW-0418">Kinase</keyword>
<dbReference type="Pfam" id="PF00069">
    <property type="entry name" value="Pkinase"/>
    <property type="match status" value="1"/>
</dbReference>
<dbReference type="Pfam" id="PF25816">
    <property type="entry name" value="RamC_N"/>
    <property type="match status" value="1"/>
</dbReference>
<accession>A0ABZ2M6G9</accession>
<dbReference type="InterPro" id="IPR011009">
    <property type="entry name" value="Kinase-like_dom_sf"/>
</dbReference>
<name>A0ABZ2M6G9_9BACT</name>
<dbReference type="InterPro" id="IPR057929">
    <property type="entry name" value="RamC_N"/>
</dbReference>
<keyword evidence="7" id="KW-1185">Reference proteome</keyword>
<dbReference type="InterPro" id="IPR053524">
    <property type="entry name" value="Aerial_hyphae_peptide-synth"/>
</dbReference>
<evidence type="ECO:0000256" key="2">
    <source>
        <dbReference type="ARBA" id="ARBA00022741"/>
    </source>
</evidence>
<dbReference type="PROSITE" id="PS50011">
    <property type="entry name" value="PROTEIN_KINASE_DOM"/>
    <property type="match status" value="1"/>
</dbReference>
<reference evidence="6 7" key="1">
    <citation type="submission" date="2021-12" db="EMBL/GenBank/DDBJ databases">
        <title>Discovery of the Pendulisporaceae a myxobacterial family with distinct sporulation behavior and unique specialized metabolism.</title>
        <authorList>
            <person name="Garcia R."/>
            <person name="Popoff A."/>
            <person name="Bader C.D."/>
            <person name="Loehr J."/>
            <person name="Walesch S."/>
            <person name="Walt C."/>
            <person name="Boldt J."/>
            <person name="Bunk B."/>
            <person name="Haeckl F.J.F.P.J."/>
            <person name="Gunesch A.P."/>
            <person name="Birkelbach J."/>
            <person name="Nuebel U."/>
            <person name="Pietschmann T."/>
            <person name="Bach T."/>
            <person name="Mueller R."/>
        </authorList>
    </citation>
    <scope>NUCLEOTIDE SEQUENCE [LARGE SCALE GENOMIC DNA]</scope>
    <source>
        <strain evidence="6 7">MSr11954</strain>
    </source>
</reference>
<organism evidence="6 7">
    <name type="scientific">Pendulispora albinea</name>
    <dbReference type="NCBI Taxonomy" id="2741071"/>
    <lineage>
        <taxon>Bacteria</taxon>
        <taxon>Pseudomonadati</taxon>
        <taxon>Myxococcota</taxon>
        <taxon>Myxococcia</taxon>
        <taxon>Myxococcales</taxon>
        <taxon>Sorangiineae</taxon>
        <taxon>Pendulisporaceae</taxon>
        <taxon>Pendulispora</taxon>
    </lineage>
</organism>
<dbReference type="PANTHER" id="PTHR43289">
    <property type="entry name" value="MITOGEN-ACTIVATED PROTEIN KINASE KINASE KINASE 20-RELATED"/>
    <property type="match status" value="1"/>
</dbReference>
<keyword evidence="1" id="KW-0808">Transferase</keyword>
<evidence type="ECO:0000313" key="6">
    <source>
        <dbReference type="EMBL" id="WXB17610.1"/>
    </source>
</evidence>
<evidence type="ECO:0000259" key="5">
    <source>
        <dbReference type="PROSITE" id="PS50011"/>
    </source>
</evidence>
<dbReference type="CDD" id="cd04791">
    <property type="entry name" value="LanC_SerThrkinase"/>
    <property type="match status" value="1"/>
</dbReference>
<gene>
    <name evidence="6" type="primary">lanKC</name>
    <name evidence="6" type="ORF">LZC94_10090</name>
</gene>
<dbReference type="SMART" id="SM01260">
    <property type="entry name" value="LANC_like"/>
    <property type="match status" value="1"/>
</dbReference>
<sequence>MDASYEAYCLADPFFYESPARMDREGCDDFALANRALPAGWQRHVDDTWVRFRPDDISLPQQGWKVHVSGCMGNANRILEAVWEYCVPARIAFKFLRGPAIHFVRNTKYAQRNGSGKLVTIYPADEAALAIVLHELNERIGGEPGPYILSDLRYARGPLYVRYGNFAQRTCRDARGVQVSAIADPDGKLVPDVRGPVFAPPVWVRLPEFLRPHVEARNAIKADGLPYQVESALHFSNGGGVYLGRHRDTGERVVIKEARPYAGLSLGGLDAVARLERERDTLQRLAGIEAVPRVLGYHVVGEHHFLIEELIDGVALNRAQVQRYPLLTATPDPAAIAEYTEWALRIHAQAARALEEIHARDIVFGDLHPRNIMIGPDGRLTLVDFEVAFDVSRDPGPMLGAPGFTAPSERTGFERDAYSLACLRLALFLPITTLLRADPSKVFELVDTIVEHFPVERSMLLEDAAIVLGRAYGDAPRRRETRELPDAFDWPLMRRSLAAAIVASATPERDDRLFPGDPAQFRVGGCGLAHGAAGVLYALAMTGAGTFPPFEEWLVRQVKRGPHKGSGWGFYHGLHGVAHVLDRLGHRAEALAIVERGLRELPGELGLDLAEGLSGIALNLDHLGEAAGDSTLRGEALRLAQNIADRLGGVEQVGPISGGKFPYAGLMLGASGPALLFVHLYEQTRDSVFLDHAAVALRQDLRRCIARPDGCLQVNEGWRRLPYLDGGSTGIGLVLDRYLAHRHDEAFAEASAGIRIAARSRFYVQPGLLRGRAGMVLYSSQLHGAGAAIADPEVREQVRRLNWHALSYRGHLAFPGDQLLRLSMDLATGNAGVLLALGAACHGEPVHLPFLAPASVSL</sequence>
<keyword evidence="2" id="KW-0547">Nucleotide-binding</keyword>
<dbReference type="RefSeq" id="WP_394827244.1">
    <property type="nucleotide sequence ID" value="NZ_CP089984.1"/>
</dbReference>
<dbReference type="InterPro" id="IPR012341">
    <property type="entry name" value="6hp_glycosidase-like_sf"/>
</dbReference>
<dbReference type="NCBIfam" id="NF038151">
    <property type="entry name" value="lanthi_synth_III"/>
    <property type="match status" value="1"/>
</dbReference>
<evidence type="ECO:0000256" key="1">
    <source>
        <dbReference type="ARBA" id="ARBA00022679"/>
    </source>
</evidence>
<dbReference type="InterPro" id="IPR058053">
    <property type="entry name" value="RamC_C"/>
</dbReference>
<evidence type="ECO:0000256" key="4">
    <source>
        <dbReference type="ARBA" id="ARBA00022840"/>
    </source>
</evidence>
<dbReference type="InterPro" id="IPR007822">
    <property type="entry name" value="LANC-like"/>
</dbReference>
<dbReference type="SUPFAM" id="SSF56112">
    <property type="entry name" value="Protein kinase-like (PK-like)"/>
    <property type="match status" value="1"/>
</dbReference>
<keyword evidence="4" id="KW-0067">ATP-binding</keyword>
<dbReference type="SMART" id="SM00220">
    <property type="entry name" value="S_TKc"/>
    <property type="match status" value="1"/>
</dbReference>
<evidence type="ECO:0000256" key="3">
    <source>
        <dbReference type="ARBA" id="ARBA00022777"/>
    </source>
</evidence>
<dbReference type="Gene3D" id="1.10.510.10">
    <property type="entry name" value="Transferase(Phosphotransferase) domain 1"/>
    <property type="match status" value="1"/>
</dbReference>
<dbReference type="PANTHER" id="PTHR43289:SF6">
    <property type="entry name" value="SERINE_THREONINE-PROTEIN KINASE NEKL-3"/>
    <property type="match status" value="1"/>
</dbReference>
<dbReference type="EMBL" id="CP089984">
    <property type="protein sequence ID" value="WXB17610.1"/>
    <property type="molecule type" value="Genomic_DNA"/>
</dbReference>
<feature type="domain" description="Protein kinase" evidence="5">
    <location>
        <begin position="227"/>
        <end position="493"/>
    </location>
</feature>
<dbReference type="Proteomes" id="UP001370348">
    <property type="component" value="Chromosome"/>
</dbReference>
<protein>
    <submittedName>
        <fullName evidence="6">Class III lanthionine synthetase LanKC</fullName>
    </submittedName>
</protein>
<proteinExistence type="predicted"/>
<dbReference type="Gene3D" id="1.50.10.10">
    <property type="match status" value="1"/>
</dbReference>
<evidence type="ECO:0000313" key="7">
    <source>
        <dbReference type="Proteomes" id="UP001370348"/>
    </source>
</evidence>
<dbReference type="SUPFAM" id="SSF158745">
    <property type="entry name" value="LanC-like"/>
    <property type="match status" value="1"/>
</dbReference>
<dbReference type="InterPro" id="IPR000719">
    <property type="entry name" value="Prot_kinase_dom"/>
</dbReference>